<dbReference type="InterPro" id="IPR014710">
    <property type="entry name" value="RmlC-like_jellyroll"/>
</dbReference>
<dbReference type="PROSITE" id="PS01124">
    <property type="entry name" value="HTH_ARAC_FAMILY_2"/>
    <property type="match status" value="1"/>
</dbReference>
<dbReference type="InterPro" id="IPR018060">
    <property type="entry name" value="HTH_AraC"/>
</dbReference>
<evidence type="ECO:0000256" key="3">
    <source>
        <dbReference type="ARBA" id="ARBA00023163"/>
    </source>
</evidence>
<dbReference type="Proteomes" id="UP001344632">
    <property type="component" value="Unassembled WGS sequence"/>
</dbReference>
<evidence type="ECO:0000256" key="1">
    <source>
        <dbReference type="ARBA" id="ARBA00023015"/>
    </source>
</evidence>
<dbReference type="PANTHER" id="PTHR43280">
    <property type="entry name" value="ARAC-FAMILY TRANSCRIPTIONAL REGULATOR"/>
    <property type="match status" value="1"/>
</dbReference>
<dbReference type="InterPro" id="IPR018062">
    <property type="entry name" value="HTH_AraC-typ_CS"/>
</dbReference>
<keyword evidence="2" id="KW-0238">DNA-binding</keyword>
<sequence>MNSDFYACEPFDVCRKKLVYTSMPSRHYHDAYEILYFVSGDIYYFIGDKTYQVVGGVLLFMNVNEIHKLVNSKQSTFERITLLFKKEYLHTLYDQSGIERLLAFFNNGYNAVHLKSGDQRFVEDLFGKMIEEGSRKAWGFEQYQQILLSELLLFISRKVFEPEQITGIEPNRTHKKISDIVRYLNTNYKEPLNLADISSIFSISPSYFSRTFKEVTGFTFIEYVNNLRIKEARALLKDSCYNISEIAERVGFDNASHFGRTFKAMMGQSPLHYRKIST</sequence>
<dbReference type="SUPFAM" id="SSF51215">
    <property type="entry name" value="Regulatory protein AraC"/>
    <property type="match status" value="1"/>
</dbReference>
<dbReference type="InterPro" id="IPR009057">
    <property type="entry name" value="Homeodomain-like_sf"/>
</dbReference>
<dbReference type="Gene3D" id="2.60.120.10">
    <property type="entry name" value="Jelly Rolls"/>
    <property type="match status" value="1"/>
</dbReference>
<evidence type="ECO:0000313" key="5">
    <source>
        <dbReference type="EMBL" id="MEC0239606.1"/>
    </source>
</evidence>
<dbReference type="PRINTS" id="PR00032">
    <property type="entry name" value="HTHARAC"/>
</dbReference>
<dbReference type="InterPro" id="IPR037923">
    <property type="entry name" value="HTH-like"/>
</dbReference>
<dbReference type="EMBL" id="JARLKZ010000005">
    <property type="protein sequence ID" value="MEC0239606.1"/>
    <property type="molecule type" value="Genomic_DNA"/>
</dbReference>
<dbReference type="PANTHER" id="PTHR43280:SF2">
    <property type="entry name" value="HTH-TYPE TRANSCRIPTIONAL REGULATOR EXSA"/>
    <property type="match status" value="1"/>
</dbReference>
<keyword evidence="6" id="KW-1185">Reference proteome</keyword>
<evidence type="ECO:0000256" key="2">
    <source>
        <dbReference type="ARBA" id="ARBA00023125"/>
    </source>
</evidence>
<organism evidence="5 6">
    <name type="scientific">Paenibacillus dokdonensis</name>
    <dbReference type="NCBI Taxonomy" id="2567944"/>
    <lineage>
        <taxon>Bacteria</taxon>
        <taxon>Bacillati</taxon>
        <taxon>Bacillota</taxon>
        <taxon>Bacilli</taxon>
        <taxon>Bacillales</taxon>
        <taxon>Paenibacillaceae</taxon>
        <taxon>Paenibacillus</taxon>
    </lineage>
</organism>
<dbReference type="SUPFAM" id="SSF46689">
    <property type="entry name" value="Homeodomain-like"/>
    <property type="match status" value="2"/>
</dbReference>
<comment type="caution">
    <text evidence="5">The sequence shown here is derived from an EMBL/GenBank/DDBJ whole genome shotgun (WGS) entry which is preliminary data.</text>
</comment>
<gene>
    <name evidence="5" type="ORF">P4H66_07005</name>
</gene>
<reference evidence="5 6" key="1">
    <citation type="submission" date="2023-03" db="EMBL/GenBank/DDBJ databases">
        <title>Bacillus Genome Sequencing.</title>
        <authorList>
            <person name="Dunlap C."/>
        </authorList>
    </citation>
    <scope>NUCLEOTIDE SEQUENCE [LARGE SCALE GENOMIC DNA]</scope>
    <source>
        <strain evidence="5 6">BD-525</strain>
    </source>
</reference>
<dbReference type="SMART" id="SM00342">
    <property type="entry name" value="HTH_ARAC"/>
    <property type="match status" value="1"/>
</dbReference>
<keyword evidence="3" id="KW-0804">Transcription</keyword>
<feature type="domain" description="HTH araC/xylS-type" evidence="4">
    <location>
        <begin position="178"/>
        <end position="276"/>
    </location>
</feature>
<evidence type="ECO:0000259" key="4">
    <source>
        <dbReference type="PROSITE" id="PS01124"/>
    </source>
</evidence>
<name>A0ABU6GMY3_9BACL</name>
<dbReference type="Pfam" id="PF12833">
    <property type="entry name" value="HTH_18"/>
    <property type="match status" value="1"/>
</dbReference>
<dbReference type="RefSeq" id="WP_326086828.1">
    <property type="nucleotide sequence ID" value="NZ_JARLKZ010000005.1"/>
</dbReference>
<protein>
    <submittedName>
        <fullName evidence="5">AraC family transcriptional regulator</fullName>
    </submittedName>
</protein>
<evidence type="ECO:0000313" key="6">
    <source>
        <dbReference type="Proteomes" id="UP001344632"/>
    </source>
</evidence>
<keyword evidence="1" id="KW-0805">Transcription regulation</keyword>
<dbReference type="Gene3D" id="1.10.10.60">
    <property type="entry name" value="Homeodomain-like"/>
    <property type="match status" value="2"/>
</dbReference>
<proteinExistence type="predicted"/>
<dbReference type="Pfam" id="PF02311">
    <property type="entry name" value="AraC_binding"/>
    <property type="match status" value="1"/>
</dbReference>
<dbReference type="InterPro" id="IPR003313">
    <property type="entry name" value="AraC-bd"/>
</dbReference>
<accession>A0ABU6GMY3</accession>
<dbReference type="PROSITE" id="PS00041">
    <property type="entry name" value="HTH_ARAC_FAMILY_1"/>
    <property type="match status" value="1"/>
</dbReference>
<dbReference type="InterPro" id="IPR020449">
    <property type="entry name" value="Tscrpt_reg_AraC-type_HTH"/>
</dbReference>